<protein>
    <submittedName>
        <fullName evidence="1">Uncharacterized protein</fullName>
    </submittedName>
</protein>
<dbReference type="AlphaFoldDB" id="A0A087T1X4"/>
<organism evidence="1 2">
    <name type="scientific">Stegodyphus mimosarum</name>
    <name type="common">African social velvet spider</name>
    <dbReference type="NCBI Taxonomy" id="407821"/>
    <lineage>
        <taxon>Eukaryota</taxon>
        <taxon>Metazoa</taxon>
        <taxon>Ecdysozoa</taxon>
        <taxon>Arthropoda</taxon>
        <taxon>Chelicerata</taxon>
        <taxon>Arachnida</taxon>
        <taxon>Araneae</taxon>
        <taxon>Araneomorphae</taxon>
        <taxon>Entelegynae</taxon>
        <taxon>Eresoidea</taxon>
        <taxon>Eresidae</taxon>
        <taxon>Stegodyphus</taxon>
    </lineage>
</organism>
<keyword evidence="2" id="KW-1185">Reference proteome</keyword>
<dbReference type="Proteomes" id="UP000054359">
    <property type="component" value="Unassembled WGS sequence"/>
</dbReference>
<evidence type="ECO:0000313" key="1">
    <source>
        <dbReference type="EMBL" id="KFM59113.1"/>
    </source>
</evidence>
<evidence type="ECO:0000313" key="2">
    <source>
        <dbReference type="Proteomes" id="UP000054359"/>
    </source>
</evidence>
<proteinExistence type="predicted"/>
<accession>A0A087T1X4</accession>
<gene>
    <name evidence="1" type="ORF">X975_14232</name>
</gene>
<feature type="non-terminal residue" evidence="1">
    <location>
        <position position="106"/>
    </location>
</feature>
<dbReference type="EMBL" id="KK113017">
    <property type="protein sequence ID" value="KFM59113.1"/>
    <property type="molecule type" value="Genomic_DNA"/>
</dbReference>
<sequence length="106" mass="11650">MMNVCIYSTNPARYQPKCFLCPTTVYPNVISRGKRSVAVGSENSLERDPSKHNSFGGVDQLAPLENASLSYDAGHSGNNQAFQIVGEEEVYASDYEEEGDYEDMTG</sequence>
<reference evidence="1 2" key="1">
    <citation type="submission" date="2013-11" db="EMBL/GenBank/DDBJ databases">
        <title>Genome sequencing of Stegodyphus mimosarum.</title>
        <authorList>
            <person name="Bechsgaard J."/>
        </authorList>
    </citation>
    <scope>NUCLEOTIDE SEQUENCE [LARGE SCALE GENOMIC DNA]</scope>
</reference>
<name>A0A087T1X4_STEMI</name>